<dbReference type="SUPFAM" id="SSF53098">
    <property type="entry name" value="Ribonuclease H-like"/>
    <property type="match status" value="1"/>
</dbReference>
<dbReference type="EMBL" id="JAJFAZ020000003">
    <property type="protein sequence ID" value="KAI5339030.1"/>
    <property type="molecule type" value="Genomic_DNA"/>
</dbReference>
<reference evidence="2 3" key="1">
    <citation type="journal article" date="2022" name="G3 (Bethesda)">
        <title>Whole-genome sequence and methylome profiling of the almond [Prunus dulcis (Mill.) D.A. Webb] cultivar 'Nonpareil'.</title>
        <authorList>
            <person name="D'Amico-Willman K.M."/>
            <person name="Ouma W.Z."/>
            <person name="Meulia T."/>
            <person name="Sideli G.M."/>
            <person name="Gradziel T.M."/>
            <person name="Fresnedo-Ramirez J."/>
        </authorList>
    </citation>
    <scope>NUCLEOTIDE SEQUENCE [LARGE SCALE GENOMIC DNA]</scope>
    <source>
        <strain evidence="2">Clone GOH B32 T37-40</strain>
    </source>
</reference>
<dbReference type="PANTHER" id="PTHR48475:SF2">
    <property type="entry name" value="RIBONUCLEASE H"/>
    <property type="match status" value="1"/>
</dbReference>
<evidence type="ECO:0000259" key="1">
    <source>
        <dbReference type="Pfam" id="PF13456"/>
    </source>
</evidence>
<evidence type="ECO:0000313" key="2">
    <source>
        <dbReference type="EMBL" id="KAI5339030.1"/>
    </source>
</evidence>
<evidence type="ECO:0000313" key="3">
    <source>
        <dbReference type="Proteomes" id="UP001054821"/>
    </source>
</evidence>
<comment type="caution">
    <text evidence="2">The sequence shown here is derived from an EMBL/GenBank/DDBJ whole genome shotgun (WGS) entry which is preliminary data.</text>
</comment>
<proteinExistence type="predicted"/>
<gene>
    <name evidence="2" type="ORF">L3X38_018302</name>
</gene>
<dbReference type="Pfam" id="PF13456">
    <property type="entry name" value="RVT_3"/>
    <property type="match status" value="1"/>
</dbReference>
<dbReference type="PANTHER" id="PTHR48475">
    <property type="entry name" value="RIBONUCLEASE H"/>
    <property type="match status" value="1"/>
</dbReference>
<dbReference type="InterPro" id="IPR036397">
    <property type="entry name" value="RNaseH_sf"/>
</dbReference>
<feature type="domain" description="RNase H type-1" evidence="1">
    <location>
        <begin position="30"/>
        <end position="94"/>
    </location>
</feature>
<keyword evidence="3" id="KW-1185">Reference proteome</keyword>
<dbReference type="InterPro" id="IPR012337">
    <property type="entry name" value="RNaseH-like_sf"/>
</dbReference>
<name>A0AAD4W8R2_PRUDU</name>
<dbReference type="InterPro" id="IPR002156">
    <property type="entry name" value="RNaseH_domain"/>
</dbReference>
<dbReference type="GO" id="GO:0003676">
    <property type="term" value="F:nucleic acid binding"/>
    <property type="evidence" value="ECO:0007669"/>
    <property type="project" value="InterPro"/>
</dbReference>
<organism evidence="2 3">
    <name type="scientific">Prunus dulcis</name>
    <name type="common">Almond</name>
    <name type="synonym">Amygdalus dulcis</name>
    <dbReference type="NCBI Taxonomy" id="3755"/>
    <lineage>
        <taxon>Eukaryota</taxon>
        <taxon>Viridiplantae</taxon>
        <taxon>Streptophyta</taxon>
        <taxon>Embryophyta</taxon>
        <taxon>Tracheophyta</taxon>
        <taxon>Spermatophyta</taxon>
        <taxon>Magnoliopsida</taxon>
        <taxon>eudicotyledons</taxon>
        <taxon>Gunneridae</taxon>
        <taxon>Pentapetalae</taxon>
        <taxon>rosids</taxon>
        <taxon>fabids</taxon>
        <taxon>Rosales</taxon>
        <taxon>Rosaceae</taxon>
        <taxon>Amygdaloideae</taxon>
        <taxon>Amygdaleae</taxon>
        <taxon>Prunus</taxon>
    </lineage>
</organism>
<sequence length="99" mass="10658">MGQAPILSKPEVGDVRSLYLSVSSSLGCDASLVLISPSGITVEYAMPFHFQSSNNKAEYEALLAGLRLAKELGAKHIYINSDSQLVVNQVADEYQARGQ</sequence>
<dbReference type="Proteomes" id="UP001054821">
    <property type="component" value="Chromosome 3"/>
</dbReference>
<dbReference type="AlphaFoldDB" id="A0AAD4W8R2"/>
<dbReference type="Gene3D" id="3.30.420.10">
    <property type="entry name" value="Ribonuclease H-like superfamily/Ribonuclease H"/>
    <property type="match status" value="1"/>
</dbReference>
<protein>
    <recommendedName>
        <fullName evidence="1">RNase H type-1 domain-containing protein</fullName>
    </recommendedName>
</protein>
<dbReference type="GO" id="GO:0004523">
    <property type="term" value="F:RNA-DNA hybrid ribonuclease activity"/>
    <property type="evidence" value="ECO:0007669"/>
    <property type="project" value="InterPro"/>
</dbReference>
<accession>A0AAD4W8R2</accession>